<evidence type="ECO:0000313" key="2">
    <source>
        <dbReference type="Proteomes" id="UP001501584"/>
    </source>
</evidence>
<protein>
    <submittedName>
        <fullName evidence="1">Uncharacterized protein</fullName>
    </submittedName>
</protein>
<sequence length="56" mass="5760">MNLVAAQQSQPEASSILKHGLGGVACLVGHVLRQRGGVVKAIVIVFQPLSRAGEAP</sequence>
<dbReference type="Proteomes" id="UP001501584">
    <property type="component" value="Unassembled WGS sequence"/>
</dbReference>
<dbReference type="EMBL" id="BAAASX010000002">
    <property type="protein sequence ID" value="GAA2326059.1"/>
    <property type="molecule type" value="Genomic_DNA"/>
</dbReference>
<comment type="caution">
    <text evidence="1">The sequence shown here is derived from an EMBL/GenBank/DDBJ whole genome shotgun (WGS) entry which is preliminary data.</text>
</comment>
<proteinExistence type="predicted"/>
<name>A0ABP5SB10_9ACTN</name>
<evidence type="ECO:0000313" key="1">
    <source>
        <dbReference type="EMBL" id="GAA2326059.1"/>
    </source>
</evidence>
<gene>
    <name evidence="1" type="ORF">GCM10010403_15740</name>
</gene>
<organism evidence="1 2">
    <name type="scientific">Glycomyces rutgersensis</name>
    <dbReference type="NCBI Taxonomy" id="58115"/>
    <lineage>
        <taxon>Bacteria</taxon>
        <taxon>Bacillati</taxon>
        <taxon>Actinomycetota</taxon>
        <taxon>Actinomycetes</taxon>
        <taxon>Glycomycetales</taxon>
        <taxon>Glycomycetaceae</taxon>
        <taxon>Glycomyces</taxon>
    </lineage>
</organism>
<keyword evidence="2" id="KW-1185">Reference proteome</keyword>
<accession>A0ABP5SB10</accession>
<reference evidence="2" key="1">
    <citation type="journal article" date="2019" name="Int. J. Syst. Evol. Microbiol.">
        <title>The Global Catalogue of Microorganisms (GCM) 10K type strain sequencing project: providing services to taxonomists for standard genome sequencing and annotation.</title>
        <authorList>
            <consortium name="The Broad Institute Genomics Platform"/>
            <consortium name="The Broad Institute Genome Sequencing Center for Infectious Disease"/>
            <person name="Wu L."/>
            <person name="Ma J."/>
        </authorList>
    </citation>
    <scope>NUCLEOTIDE SEQUENCE [LARGE SCALE GENOMIC DNA]</scope>
    <source>
        <strain evidence="2">JCM 6238</strain>
    </source>
</reference>